<name>A0A2I2L4T5_9VIRU</name>
<dbReference type="Proteomes" id="UP000236316">
    <property type="component" value="Segment"/>
</dbReference>
<reference evidence="1" key="1">
    <citation type="submission" date="2017-08" db="EMBL/GenBank/DDBJ databases">
        <authorList>
            <consortium name="Urmite Genomes"/>
        </authorList>
    </citation>
    <scope>NUCLEOTIDE SEQUENCE [LARGE SCALE GENOMIC DNA]</scope>
    <source>
        <strain evidence="1">IHUMI-LCC2</strain>
    </source>
</reference>
<evidence type="ECO:0000313" key="2">
    <source>
        <dbReference type="Proteomes" id="UP000236316"/>
    </source>
</evidence>
<dbReference type="KEGG" id="vg:35382442"/>
<keyword evidence="2" id="KW-1185">Reference proteome</keyword>
<dbReference type="GeneID" id="35382442"/>
<dbReference type="EMBL" id="LT906555">
    <property type="protein sequence ID" value="SNW62536.1"/>
    <property type="molecule type" value="Genomic_DNA"/>
</dbReference>
<gene>
    <name evidence="1" type="ORF">ORPV_632</name>
</gene>
<sequence length="307" mass="36603">MLISYIMFEVKNEKEETITIINQRDYDLLMCKIPIFSLEGCNVQISDTYCGNIQNSKLALHIFLSILNNQHTKYSKDDLSNTIKLMSGLCPDLNYNDIIYIKKVMYEYDTIFLLKEYCLWLFSTYHCISIAKYKYSDNKSFFDIIIKNAMTNEICYYHKGTFIRFENGYVQFLNIKTQEYGTYDTYQFMNWCYLDDCNFYFQDDHLHIEIKSFRSKCKFHFKLVFVDDMLPIVIPISNYNNEIPHIHYSNTTRLAYDNKLMVEDDNGNIIYNDKVCNVNYQKSIFLTNDIIVKIDKTNDLVEVFKII</sequence>
<organism evidence="1">
    <name type="scientific">Orpheovirus IHUMI-LCC2</name>
    <dbReference type="NCBI Taxonomy" id="2023057"/>
    <lineage>
        <taxon>Viruses</taxon>
        <taxon>Varidnaviria</taxon>
        <taxon>Bamfordvirae</taxon>
        <taxon>Nucleocytoviricota</taxon>
        <taxon>Megaviricetes</taxon>
        <taxon>Pimascovirales</taxon>
        <taxon>Ocovirineae</taxon>
        <taxon>Orpheoviridae</taxon>
        <taxon>Alphaorpheovirus</taxon>
        <taxon>Alphaorpheovirus massiliense</taxon>
    </lineage>
</organism>
<dbReference type="RefSeq" id="YP_009448838.1">
    <property type="nucleotide sequence ID" value="NC_036594.1"/>
</dbReference>
<accession>A0A2I2L4T5</accession>
<protein>
    <submittedName>
        <fullName evidence="1">Uncharacterized protein</fullName>
    </submittedName>
</protein>
<proteinExistence type="predicted"/>
<evidence type="ECO:0000313" key="1">
    <source>
        <dbReference type="EMBL" id="SNW62536.1"/>
    </source>
</evidence>